<dbReference type="InterPro" id="IPR020613">
    <property type="entry name" value="Thiolase_CS"/>
</dbReference>
<evidence type="ECO:0000256" key="6">
    <source>
        <dbReference type="ARBA" id="ARBA00032316"/>
    </source>
</evidence>
<evidence type="ECO:0000256" key="4">
    <source>
        <dbReference type="ARBA" id="ARBA00023055"/>
    </source>
</evidence>
<dbReference type="SUPFAM" id="SSF53901">
    <property type="entry name" value="Thiolase-like"/>
    <property type="match status" value="1"/>
</dbReference>
<sequence>MVYVIGTSTTSFEQHLERSIVSLGMEALIGALKDAGISKDRIESCYFANALAPILFGDTTVGQNVMAAAGINEIPVVNVENACTSGSTAFYLAVNAIKAGECDIALVMGAEKMCVPGFGLINSGATELDTLLGMVTPATFALRAKRHMHEYGTTMEQLAAVTVKNRGHAALNPGARLRKPETVEQVLASPMIADPLTRSQCCPIADGASALILASDRVAAEFDRTIKVEAVVLASGIYDEKQDLARWKTDYLTAEKAYAKAGIGPEDIDLVECHDAFSISEILHYEALGLCAPGEGGHFVESGQAGLGGRVPVNVSGGLLSRGHPIAATGVAQISELVTQLRHEAGKRQVEDCRTALAHCMGGDKAGDTKSCTIVLLSR</sequence>
<reference evidence="10" key="1">
    <citation type="submission" date="2019-06" db="EMBL/GenBank/DDBJ databases">
        <title>The complete genome of Emcibacter congregatus ZYLT.</title>
        <authorList>
            <person name="Zhao Z."/>
        </authorList>
    </citation>
    <scope>NUCLEOTIDE SEQUENCE [LARGE SCALE GENOMIC DNA]</scope>
    <source>
        <strain evidence="10">MCCC 1A06723</strain>
    </source>
</reference>
<dbReference type="Pfam" id="PF22691">
    <property type="entry name" value="Thiolase_C_1"/>
    <property type="match status" value="1"/>
</dbReference>
<dbReference type="CDD" id="cd00829">
    <property type="entry name" value="SCP-x_thiolase"/>
    <property type="match status" value="1"/>
</dbReference>
<accession>A0A501PK81</accession>
<dbReference type="PANTHER" id="PTHR42870">
    <property type="entry name" value="ACETYL-COA C-ACETYLTRANSFERASE"/>
    <property type="match status" value="1"/>
</dbReference>
<dbReference type="Gene3D" id="3.40.47.10">
    <property type="match status" value="1"/>
</dbReference>
<gene>
    <name evidence="9" type="ORF">FIV46_08080</name>
</gene>
<feature type="domain" description="Thiolase C-terminal" evidence="8">
    <location>
        <begin position="251"/>
        <end position="363"/>
    </location>
</feature>
<dbReference type="PANTHER" id="PTHR42870:SF1">
    <property type="entry name" value="NON-SPECIFIC LIPID-TRANSFER PROTEIN-LIKE 2"/>
    <property type="match status" value="1"/>
</dbReference>
<organism evidence="9 10">
    <name type="scientific">Emcibacter nanhaiensis</name>
    <dbReference type="NCBI Taxonomy" id="1505037"/>
    <lineage>
        <taxon>Bacteria</taxon>
        <taxon>Pseudomonadati</taxon>
        <taxon>Pseudomonadota</taxon>
        <taxon>Alphaproteobacteria</taxon>
        <taxon>Emcibacterales</taxon>
        <taxon>Emcibacteraceae</taxon>
        <taxon>Emcibacter</taxon>
    </lineage>
</organism>
<evidence type="ECO:0000313" key="9">
    <source>
        <dbReference type="EMBL" id="TPD60675.1"/>
    </source>
</evidence>
<dbReference type="GO" id="GO:0006869">
    <property type="term" value="P:lipid transport"/>
    <property type="evidence" value="ECO:0007669"/>
    <property type="project" value="UniProtKB-KW"/>
</dbReference>
<dbReference type="PIRSF" id="PIRSF000429">
    <property type="entry name" value="Ac-CoA_Ac_transf"/>
    <property type="match status" value="1"/>
</dbReference>
<dbReference type="Proteomes" id="UP000319148">
    <property type="component" value="Unassembled WGS sequence"/>
</dbReference>
<evidence type="ECO:0000256" key="3">
    <source>
        <dbReference type="ARBA" id="ARBA00022679"/>
    </source>
</evidence>
<keyword evidence="4" id="KW-0445">Lipid transport</keyword>
<evidence type="ECO:0000259" key="7">
    <source>
        <dbReference type="Pfam" id="PF00108"/>
    </source>
</evidence>
<protein>
    <recommendedName>
        <fullName evidence="1">propanoyl-CoA C-acyltransferase</fullName>
        <ecNumber evidence="1">2.3.1.176</ecNumber>
    </recommendedName>
    <alternativeName>
        <fullName evidence="6">Propanoyl-CoA C-acyltransferase</fullName>
    </alternativeName>
</protein>
<proteinExistence type="predicted"/>
<evidence type="ECO:0000259" key="8">
    <source>
        <dbReference type="Pfam" id="PF22691"/>
    </source>
</evidence>
<dbReference type="PROSITE" id="PS00737">
    <property type="entry name" value="THIOLASE_2"/>
    <property type="match status" value="1"/>
</dbReference>
<comment type="caution">
    <text evidence="9">The sequence shown here is derived from an EMBL/GenBank/DDBJ whole genome shotgun (WGS) entry which is preliminary data.</text>
</comment>
<dbReference type="InterPro" id="IPR020616">
    <property type="entry name" value="Thiolase_N"/>
</dbReference>
<evidence type="ECO:0000313" key="10">
    <source>
        <dbReference type="Proteomes" id="UP000319148"/>
    </source>
</evidence>
<name>A0A501PK81_9PROT</name>
<dbReference type="InterPro" id="IPR016039">
    <property type="entry name" value="Thiolase-like"/>
</dbReference>
<evidence type="ECO:0000256" key="5">
    <source>
        <dbReference type="ARBA" id="ARBA00023121"/>
    </source>
</evidence>
<dbReference type="GO" id="GO:0008289">
    <property type="term" value="F:lipid binding"/>
    <property type="evidence" value="ECO:0007669"/>
    <property type="project" value="UniProtKB-KW"/>
</dbReference>
<dbReference type="InterPro" id="IPR055140">
    <property type="entry name" value="Thiolase_C_2"/>
</dbReference>
<dbReference type="InterPro" id="IPR002155">
    <property type="entry name" value="Thiolase"/>
</dbReference>
<keyword evidence="2" id="KW-0813">Transport</keyword>
<dbReference type="OrthoDB" id="9790314at2"/>
<feature type="domain" description="Thiolase N-terminal" evidence="7">
    <location>
        <begin position="2"/>
        <end position="215"/>
    </location>
</feature>
<dbReference type="AlphaFoldDB" id="A0A501PK81"/>
<keyword evidence="3" id="KW-0808">Transferase</keyword>
<dbReference type="Pfam" id="PF00108">
    <property type="entry name" value="Thiolase_N"/>
    <property type="match status" value="1"/>
</dbReference>
<dbReference type="GO" id="GO:0003988">
    <property type="term" value="F:acetyl-CoA C-acyltransferase activity"/>
    <property type="evidence" value="ECO:0007669"/>
    <property type="project" value="UniProtKB-ARBA"/>
</dbReference>
<dbReference type="RefSeq" id="WP_139940281.1">
    <property type="nucleotide sequence ID" value="NZ_JBHSYP010000008.1"/>
</dbReference>
<evidence type="ECO:0000256" key="2">
    <source>
        <dbReference type="ARBA" id="ARBA00022448"/>
    </source>
</evidence>
<keyword evidence="5" id="KW-0446">Lipid-binding</keyword>
<dbReference type="EMBL" id="VFIY01000006">
    <property type="protein sequence ID" value="TPD60675.1"/>
    <property type="molecule type" value="Genomic_DNA"/>
</dbReference>
<keyword evidence="10" id="KW-1185">Reference proteome</keyword>
<dbReference type="EC" id="2.3.1.176" evidence="1"/>
<evidence type="ECO:0000256" key="1">
    <source>
        <dbReference type="ARBA" id="ARBA00012352"/>
    </source>
</evidence>